<dbReference type="GO" id="GO:0046872">
    <property type="term" value="F:metal ion binding"/>
    <property type="evidence" value="ECO:0007669"/>
    <property type="project" value="UniProtKB-KW"/>
</dbReference>
<dbReference type="GO" id="GO:0005829">
    <property type="term" value="C:cytosol"/>
    <property type="evidence" value="ECO:0007669"/>
    <property type="project" value="TreeGrafter"/>
</dbReference>
<dbReference type="GO" id="GO:0005524">
    <property type="term" value="F:ATP binding"/>
    <property type="evidence" value="ECO:0007669"/>
    <property type="project" value="UniProtKB-KW"/>
</dbReference>
<gene>
    <name evidence="8" type="ORF">A3A38_01140</name>
</gene>
<evidence type="ECO:0000256" key="1">
    <source>
        <dbReference type="ARBA" id="ARBA00013166"/>
    </source>
</evidence>
<dbReference type="GO" id="GO:0000049">
    <property type="term" value="F:tRNA binding"/>
    <property type="evidence" value="ECO:0007669"/>
    <property type="project" value="TreeGrafter"/>
</dbReference>
<dbReference type="Gene3D" id="3.30.930.10">
    <property type="entry name" value="Bira Bifunctional Protein, Domain 2"/>
    <property type="match status" value="1"/>
</dbReference>
<keyword evidence="3" id="KW-0479">Metal-binding</keyword>
<dbReference type="Proteomes" id="UP000177306">
    <property type="component" value="Unassembled WGS sequence"/>
</dbReference>
<dbReference type="Pfam" id="PF00152">
    <property type="entry name" value="tRNA-synt_2"/>
    <property type="match status" value="1"/>
</dbReference>
<dbReference type="EMBL" id="MFLY01000017">
    <property type="protein sequence ID" value="OGG73000.1"/>
    <property type="molecule type" value="Genomic_DNA"/>
</dbReference>
<reference evidence="8 9" key="1">
    <citation type="journal article" date="2016" name="Nat. Commun.">
        <title>Thousands of microbial genomes shed light on interconnected biogeochemical processes in an aquifer system.</title>
        <authorList>
            <person name="Anantharaman K."/>
            <person name="Brown C.T."/>
            <person name="Hug L.A."/>
            <person name="Sharon I."/>
            <person name="Castelle C.J."/>
            <person name="Probst A.J."/>
            <person name="Thomas B.C."/>
            <person name="Singh A."/>
            <person name="Wilkins M.J."/>
            <person name="Karaoz U."/>
            <person name="Brodie E.L."/>
            <person name="Williams K.H."/>
            <person name="Hubbard S.S."/>
            <person name="Banfield J.F."/>
        </authorList>
    </citation>
    <scope>NUCLEOTIDE SEQUENCE [LARGE SCALE GENOMIC DNA]</scope>
</reference>
<evidence type="ECO:0000313" key="8">
    <source>
        <dbReference type="EMBL" id="OGG73000.1"/>
    </source>
</evidence>
<dbReference type="PRINTS" id="PR00982">
    <property type="entry name" value="TRNASYNTHLYS"/>
</dbReference>
<dbReference type="InterPro" id="IPR044136">
    <property type="entry name" value="Lys-tRNA-ligase_II_N"/>
</dbReference>
<dbReference type="PANTHER" id="PTHR42918:SF15">
    <property type="entry name" value="LYSINE--TRNA LIGASE, CHLOROPLASTIC_MITOCHONDRIAL"/>
    <property type="match status" value="1"/>
</dbReference>
<dbReference type="NCBIfam" id="TIGR00499">
    <property type="entry name" value="lysS_bact"/>
    <property type="match status" value="1"/>
</dbReference>
<proteinExistence type="predicted"/>
<sequence length="498" mass="56882">MASGDDIRADRLKKLELLKLAGMEAYPAHTEKDTDISEFLAQFEHLLASEKHMTLAGRVMSKRGQGGIMFADLFDGTPLPSASGGATGQAGKTQVVFQKGEMDDALFQLFNDVVDVGDFIETSGVAYMTQRGQQSLKVASWKMLTKSLMPIPDQWFGLKDEEVILRQRYLDILLDEEVRQMFERRARFWQSMRGFLLARGFMEVETPVLETTPGGAEARPFETHHHALDIDLYLRISLELWLKRLLVAGFPKVFEIGRIFRNEGQSREHLQDYTQLETYEAFSDMKKGMQFTQDLYRHIVNEVYGKYTFTIGDHTVDFAEEWPRIDFNEIMKGRFGIDPLTCSEKEAIQAARDAKIELGKAPNKARAIDHLWKSIRKTIAGPAFLINTPVYLEPLAKRSAQNPNIVERFQVLLAGSEMGKGFSELNDPQDQRARFEEQQKLRDQGDEEAQRLDEDYVKAMEYGMPPAFGFGVSERLFSFLENRPAHEAQLFPLLRPKT</sequence>
<evidence type="ECO:0000256" key="2">
    <source>
        <dbReference type="ARBA" id="ARBA00022598"/>
    </source>
</evidence>
<dbReference type="PROSITE" id="PS50862">
    <property type="entry name" value="AA_TRNA_LIGASE_II"/>
    <property type="match status" value="1"/>
</dbReference>
<dbReference type="NCBIfam" id="NF001756">
    <property type="entry name" value="PRK00484.1"/>
    <property type="match status" value="1"/>
</dbReference>
<dbReference type="PANTHER" id="PTHR42918">
    <property type="entry name" value="LYSYL-TRNA SYNTHETASE"/>
    <property type="match status" value="1"/>
</dbReference>
<keyword evidence="6" id="KW-0030">Aminoacyl-tRNA synthetase</keyword>
<comment type="caution">
    <text evidence="8">The sequence shown here is derived from an EMBL/GenBank/DDBJ whole genome shotgun (WGS) entry which is preliminary data.</text>
</comment>
<organism evidence="8 9">
    <name type="scientific">Candidatus Kaiserbacteria bacterium RIFCSPLOWO2_01_FULL_53_17</name>
    <dbReference type="NCBI Taxonomy" id="1798511"/>
    <lineage>
        <taxon>Bacteria</taxon>
        <taxon>Candidatus Kaiseribacteriota</taxon>
    </lineage>
</organism>
<dbReference type="GO" id="GO:0006430">
    <property type="term" value="P:lysyl-tRNA aminoacylation"/>
    <property type="evidence" value="ECO:0007669"/>
    <property type="project" value="InterPro"/>
</dbReference>
<evidence type="ECO:0000256" key="4">
    <source>
        <dbReference type="ARBA" id="ARBA00022741"/>
    </source>
</evidence>
<evidence type="ECO:0000259" key="7">
    <source>
        <dbReference type="PROSITE" id="PS50862"/>
    </source>
</evidence>
<feature type="domain" description="Aminoacyl-transfer RNA synthetases class-II family profile" evidence="7">
    <location>
        <begin position="190"/>
        <end position="496"/>
    </location>
</feature>
<dbReference type="Gene3D" id="2.40.50.140">
    <property type="entry name" value="Nucleic acid-binding proteins"/>
    <property type="match status" value="1"/>
</dbReference>
<evidence type="ECO:0000313" key="9">
    <source>
        <dbReference type="Proteomes" id="UP000177306"/>
    </source>
</evidence>
<evidence type="ECO:0000256" key="6">
    <source>
        <dbReference type="ARBA" id="ARBA00023146"/>
    </source>
</evidence>
<dbReference type="InterPro" id="IPR006195">
    <property type="entry name" value="aa-tRNA-synth_II"/>
</dbReference>
<name>A0A1F6EH81_9BACT</name>
<dbReference type="SUPFAM" id="SSF55681">
    <property type="entry name" value="Class II aaRS and biotin synthetases"/>
    <property type="match status" value="1"/>
</dbReference>
<dbReference type="AlphaFoldDB" id="A0A1F6EH81"/>
<keyword evidence="4" id="KW-0547">Nucleotide-binding</keyword>
<keyword evidence="5" id="KW-0067">ATP-binding</keyword>
<dbReference type="GO" id="GO:0004824">
    <property type="term" value="F:lysine-tRNA ligase activity"/>
    <property type="evidence" value="ECO:0007669"/>
    <property type="project" value="UniProtKB-EC"/>
</dbReference>
<keyword evidence="2 8" id="KW-0436">Ligase</keyword>
<evidence type="ECO:0000256" key="5">
    <source>
        <dbReference type="ARBA" id="ARBA00022840"/>
    </source>
</evidence>
<evidence type="ECO:0000256" key="3">
    <source>
        <dbReference type="ARBA" id="ARBA00022723"/>
    </source>
</evidence>
<protein>
    <recommendedName>
        <fullName evidence="1">lysine--tRNA ligase</fullName>
        <ecNumber evidence="1">6.1.1.6</ecNumber>
    </recommendedName>
</protein>
<dbReference type="InterPro" id="IPR004364">
    <property type="entry name" value="Aa-tRNA-synt_II"/>
</dbReference>
<dbReference type="EC" id="6.1.1.6" evidence="1"/>
<dbReference type="InterPro" id="IPR002313">
    <property type="entry name" value="Lys-tRNA-ligase_II"/>
</dbReference>
<dbReference type="SUPFAM" id="SSF50249">
    <property type="entry name" value="Nucleic acid-binding proteins"/>
    <property type="match status" value="1"/>
</dbReference>
<dbReference type="CDD" id="cd04322">
    <property type="entry name" value="LysRS_N"/>
    <property type="match status" value="1"/>
</dbReference>
<dbReference type="InterPro" id="IPR018149">
    <property type="entry name" value="Lys-tRNA-synth_II_C"/>
</dbReference>
<dbReference type="InterPro" id="IPR045864">
    <property type="entry name" value="aa-tRNA-synth_II/BPL/LPL"/>
</dbReference>
<accession>A0A1F6EH81</accession>
<dbReference type="InterPro" id="IPR012340">
    <property type="entry name" value="NA-bd_OB-fold"/>
</dbReference>